<reference evidence="4 5" key="1">
    <citation type="submission" date="2024-09" db="EMBL/GenBank/DDBJ databases">
        <authorList>
            <person name="Lee S.D."/>
        </authorList>
    </citation>
    <scope>NUCLEOTIDE SEQUENCE [LARGE SCALE GENOMIC DNA]</scope>
    <source>
        <strain evidence="4 5">N1-1</strain>
    </source>
</reference>
<dbReference type="PANTHER" id="PTHR43157:SF31">
    <property type="entry name" value="PHOSPHATIDYLINOSITOL-GLYCAN BIOSYNTHESIS CLASS F PROTEIN"/>
    <property type="match status" value="1"/>
</dbReference>
<keyword evidence="5" id="KW-1185">Reference proteome</keyword>
<name>A0ABV6VFW2_9ACTN</name>
<accession>A0ABV6VFW2</accession>
<dbReference type="SUPFAM" id="SSF51735">
    <property type="entry name" value="NAD(P)-binding Rossmann-fold domains"/>
    <property type="match status" value="1"/>
</dbReference>
<evidence type="ECO:0000256" key="2">
    <source>
        <dbReference type="ARBA" id="ARBA00023002"/>
    </source>
</evidence>
<dbReference type="PROSITE" id="PS00061">
    <property type="entry name" value="ADH_SHORT"/>
    <property type="match status" value="1"/>
</dbReference>
<dbReference type="Proteomes" id="UP001592582">
    <property type="component" value="Unassembled WGS sequence"/>
</dbReference>
<evidence type="ECO:0000256" key="3">
    <source>
        <dbReference type="RuleBase" id="RU000363"/>
    </source>
</evidence>
<dbReference type="RefSeq" id="WP_380513495.1">
    <property type="nucleotide sequence ID" value="NZ_JBHEZX010000012.1"/>
</dbReference>
<protein>
    <submittedName>
        <fullName evidence="4">SDR family NAD(P)-dependent oxidoreductase</fullName>
    </submittedName>
</protein>
<dbReference type="PRINTS" id="PR00080">
    <property type="entry name" value="SDRFAMILY"/>
</dbReference>
<dbReference type="InterPro" id="IPR036291">
    <property type="entry name" value="NAD(P)-bd_dom_sf"/>
</dbReference>
<dbReference type="Pfam" id="PF00106">
    <property type="entry name" value="adh_short"/>
    <property type="match status" value="1"/>
</dbReference>
<comment type="caution">
    <text evidence="4">The sequence shown here is derived from an EMBL/GenBank/DDBJ whole genome shotgun (WGS) entry which is preliminary data.</text>
</comment>
<proteinExistence type="inferred from homology"/>
<evidence type="ECO:0000256" key="1">
    <source>
        <dbReference type="ARBA" id="ARBA00006484"/>
    </source>
</evidence>
<dbReference type="Gene3D" id="3.40.50.720">
    <property type="entry name" value="NAD(P)-binding Rossmann-like Domain"/>
    <property type="match status" value="1"/>
</dbReference>
<evidence type="ECO:0000313" key="5">
    <source>
        <dbReference type="Proteomes" id="UP001592582"/>
    </source>
</evidence>
<dbReference type="PRINTS" id="PR00081">
    <property type="entry name" value="GDHRDH"/>
</dbReference>
<dbReference type="InterPro" id="IPR020904">
    <property type="entry name" value="Sc_DH/Rdtase_CS"/>
</dbReference>
<sequence length="289" mass="30925">MSSVPSHSSHGLAFADRTALVTGATEGLGFQTALRLATGGARVIVHGPSAESTALAVQRLAAAGAPAAQLEQAVADFVQLDQVHRLGAALTERHERLDLLVNNAGIAAPERRTLTLQGNELCFQVNYLAPYLLIRLLERPLARSADSRVVALGSSLHRTANIDWTDLTRAKRYSRTVAYGQSKLALTTFIAALAKWLPAGHTAITVHPGVAETAIRPLYGTSGRPAAEVAETLLTLCCPHTEVVNGGYYDQLLLSTPGPQVNDKRSIERLLKLSEKLTARVAVPVLEHR</sequence>
<keyword evidence="2" id="KW-0560">Oxidoreductase</keyword>
<dbReference type="PANTHER" id="PTHR43157">
    <property type="entry name" value="PHOSPHATIDYLINOSITOL-GLYCAN BIOSYNTHESIS CLASS F PROTEIN-RELATED"/>
    <property type="match status" value="1"/>
</dbReference>
<gene>
    <name evidence="4" type="ORF">ACEZDG_25500</name>
</gene>
<comment type="similarity">
    <text evidence="1 3">Belongs to the short-chain dehydrogenases/reductases (SDR) family.</text>
</comment>
<organism evidence="4 5">
    <name type="scientific">Streptacidiphilus alkalitolerans</name>
    <dbReference type="NCBI Taxonomy" id="3342712"/>
    <lineage>
        <taxon>Bacteria</taxon>
        <taxon>Bacillati</taxon>
        <taxon>Actinomycetota</taxon>
        <taxon>Actinomycetes</taxon>
        <taxon>Kitasatosporales</taxon>
        <taxon>Streptomycetaceae</taxon>
        <taxon>Streptacidiphilus</taxon>
    </lineage>
</organism>
<dbReference type="InterPro" id="IPR002347">
    <property type="entry name" value="SDR_fam"/>
</dbReference>
<evidence type="ECO:0000313" key="4">
    <source>
        <dbReference type="EMBL" id="MFC1412629.1"/>
    </source>
</evidence>
<dbReference type="EMBL" id="JBHEZX010000012">
    <property type="protein sequence ID" value="MFC1412629.1"/>
    <property type="molecule type" value="Genomic_DNA"/>
</dbReference>